<feature type="region of interest" description="Disordered" evidence="1">
    <location>
        <begin position="330"/>
        <end position="787"/>
    </location>
</feature>
<feature type="compositionally biased region" description="Polar residues" evidence="1">
    <location>
        <begin position="510"/>
        <end position="526"/>
    </location>
</feature>
<feature type="compositionally biased region" description="Basic and acidic residues" evidence="1">
    <location>
        <begin position="939"/>
        <end position="951"/>
    </location>
</feature>
<feature type="compositionally biased region" description="Pro residues" evidence="1">
    <location>
        <begin position="380"/>
        <end position="391"/>
    </location>
</feature>
<feature type="region of interest" description="Disordered" evidence="1">
    <location>
        <begin position="899"/>
        <end position="959"/>
    </location>
</feature>
<feature type="compositionally biased region" description="Basic and acidic residues" evidence="1">
    <location>
        <begin position="365"/>
        <end position="375"/>
    </location>
</feature>
<name>A0A6A6HX44_9PLEO</name>
<feature type="compositionally biased region" description="Basic and acidic residues" evidence="1">
    <location>
        <begin position="452"/>
        <end position="461"/>
    </location>
</feature>
<dbReference type="OrthoDB" id="3045089at2759"/>
<dbReference type="Proteomes" id="UP000800094">
    <property type="component" value="Unassembled WGS sequence"/>
</dbReference>
<evidence type="ECO:0000313" key="3">
    <source>
        <dbReference type="Proteomes" id="UP000800094"/>
    </source>
</evidence>
<dbReference type="RefSeq" id="XP_033677611.1">
    <property type="nucleotide sequence ID" value="XM_033819631.1"/>
</dbReference>
<dbReference type="PANTHER" id="PTHR23159:SF60">
    <property type="entry name" value="SPINDLE ASSEMBLY ABNORMAL PROTEIN 4"/>
    <property type="match status" value="1"/>
</dbReference>
<accession>A0A6A6HX44</accession>
<feature type="compositionally biased region" description="Basic and acidic residues" evidence="1">
    <location>
        <begin position="668"/>
        <end position="773"/>
    </location>
</feature>
<feature type="compositionally biased region" description="Polar residues" evidence="1">
    <location>
        <begin position="597"/>
        <end position="610"/>
    </location>
</feature>
<organism evidence="2 3">
    <name type="scientific">Trematosphaeria pertusa</name>
    <dbReference type="NCBI Taxonomy" id="390896"/>
    <lineage>
        <taxon>Eukaryota</taxon>
        <taxon>Fungi</taxon>
        <taxon>Dikarya</taxon>
        <taxon>Ascomycota</taxon>
        <taxon>Pezizomycotina</taxon>
        <taxon>Dothideomycetes</taxon>
        <taxon>Pleosporomycetidae</taxon>
        <taxon>Pleosporales</taxon>
        <taxon>Massarineae</taxon>
        <taxon>Trematosphaeriaceae</taxon>
        <taxon>Trematosphaeria</taxon>
    </lineage>
</organism>
<evidence type="ECO:0000313" key="2">
    <source>
        <dbReference type="EMBL" id="KAF2242607.1"/>
    </source>
</evidence>
<sequence>MELEPQTAIESIAVITKRSSLLSHSLSDISSGLVDSPITPAINAVAQEFAELADLAKQLGELLTVLTKTHIVTEKLLDDAGKALSRLDRLVRAFEAEINDSGPHRAPRRFKNIFKSENISDLTWTCRSVKEPLRLNISVLRIAHDEQQRKRQRKKKHVQDVTALSRESELAESWVEASRQVIKALLSSERRVQKRSAGDILQLRHWNETFGATALWVYNLIFTRALKSLPATRRFNARGGRVRTIRTADGNATASDSEQDEITDHIPPDLERELYVTAGVKRGVVNELLETWVGLDPGPIRQITDGVRNKDKSRVQDSVSRIIRWYIENEKTAPEEESPQPTRDPSRGRSQRREQDGGDIRGTNRSKEDGSRRMEQTSGEPPPKVPTPPTSPKVTPSEKTNGVKKDAGAGEGAVGAKPDEGAQATATPKAGSPSRPSSPETIVLPPPAHPPTKLEERKKEAPFTVTASDSVTKKGERSYTIYIAPSAREKQGSSTKKSVVPKDDAVVVKRSQSSKRAPNEQNSTKEVNFVQDDRRTQHRKDEYHSSDGFASEARQRGRRRSLHETDRATHTGVPGDASSRNGPRHASSRLHPASTMFPDTTNPRSNNSLNPFGMGGHYGPTQQIHMQAPPASAPSGLGPGRGYHRNSMPPVASSGYYPTHAQQNGGPEDGKNARLTELQQRMDDRDKEERAREQARKDEAEARKEEGRRRAQEEERRIAAQRQEVEELRRRIQDLQESGRRNEQRWEEEKRSIERRIEETRISEEQANRRAEEATETTQSTNKTEDRLWEFIASLQENERRRTDEWAKERDSIFEEAHDQIQRAVEEGEEEKQAAIKGLISEYEEKLKAEQQKVEQANVRAERYVTLYNGLVTAGRENVGAMSGSTKASERAPDPFAYYDKHQHSSSASSMYDGSAMETETTEPRTVPWDEQNPWADRSPYERFAPQDRTRRYTASVATRSSDEASNVIVFPPRAGWSEFGPNQLGNYLSSSGFKAMFEERERPSQHATGRFEKIGTGGNVLRGTLFWQPPASTAEADLYKSLRNCGWRPTYVRTTISGQTWFFGGQPVHAQFFSDMYKPQVTPFDISRATRGSEKESLIISKDLVEVEELDFLGHMYKEQDGKIFLDPTLTPEDIDHIVARSFLAREGRYRKKFRNSSLRFSPPKMDIMEVASEAGDSVSEASSGSKERRLSLWPFWGTWSSS</sequence>
<keyword evidence="3" id="KW-1185">Reference proteome</keyword>
<feature type="compositionally biased region" description="Basic and acidic residues" evidence="1">
    <location>
        <begin position="531"/>
        <end position="545"/>
    </location>
</feature>
<reference evidence="2" key="1">
    <citation type="journal article" date="2020" name="Stud. Mycol.">
        <title>101 Dothideomycetes genomes: a test case for predicting lifestyles and emergence of pathogens.</title>
        <authorList>
            <person name="Haridas S."/>
            <person name="Albert R."/>
            <person name="Binder M."/>
            <person name="Bloem J."/>
            <person name="Labutti K."/>
            <person name="Salamov A."/>
            <person name="Andreopoulos B."/>
            <person name="Baker S."/>
            <person name="Barry K."/>
            <person name="Bills G."/>
            <person name="Bluhm B."/>
            <person name="Cannon C."/>
            <person name="Castanera R."/>
            <person name="Culley D."/>
            <person name="Daum C."/>
            <person name="Ezra D."/>
            <person name="Gonzalez J."/>
            <person name="Henrissat B."/>
            <person name="Kuo A."/>
            <person name="Liang C."/>
            <person name="Lipzen A."/>
            <person name="Lutzoni F."/>
            <person name="Magnuson J."/>
            <person name="Mondo S."/>
            <person name="Nolan M."/>
            <person name="Ohm R."/>
            <person name="Pangilinan J."/>
            <person name="Park H.-J."/>
            <person name="Ramirez L."/>
            <person name="Alfaro M."/>
            <person name="Sun H."/>
            <person name="Tritt A."/>
            <person name="Yoshinaga Y."/>
            <person name="Zwiers L.-H."/>
            <person name="Turgeon B."/>
            <person name="Goodwin S."/>
            <person name="Spatafora J."/>
            <person name="Crous P."/>
            <person name="Grigoriev I."/>
        </authorList>
    </citation>
    <scope>NUCLEOTIDE SEQUENCE</scope>
    <source>
        <strain evidence="2">CBS 122368</strain>
    </source>
</reference>
<evidence type="ECO:0008006" key="4">
    <source>
        <dbReference type="Google" id="ProtNLM"/>
    </source>
</evidence>
<evidence type="ECO:0000256" key="1">
    <source>
        <dbReference type="SAM" id="MobiDB-lite"/>
    </source>
</evidence>
<feature type="region of interest" description="Disordered" evidence="1">
    <location>
        <begin position="249"/>
        <end position="268"/>
    </location>
</feature>
<proteinExistence type="predicted"/>
<dbReference type="GeneID" id="54572961"/>
<dbReference type="EMBL" id="ML987207">
    <property type="protein sequence ID" value="KAF2242607.1"/>
    <property type="molecule type" value="Genomic_DNA"/>
</dbReference>
<dbReference type="AlphaFoldDB" id="A0A6A6HX44"/>
<protein>
    <recommendedName>
        <fullName evidence="4">Fungal N-terminal domain-containing protein</fullName>
    </recommendedName>
</protein>
<gene>
    <name evidence="2" type="ORF">BU26DRAFT_129457</name>
</gene>
<dbReference type="PANTHER" id="PTHR23159">
    <property type="entry name" value="CENTROSOMAL PROTEIN 2"/>
    <property type="match status" value="1"/>
</dbReference>
<feature type="compositionally biased region" description="Basic and acidic residues" evidence="1">
    <location>
        <begin position="344"/>
        <end position="359"/>
    </location>
</feature>